<dbReference type="Pfam" id="PF22283">
    <property type="entry name" value="DUF6960"/>
    <property type="match status" value="1"/>
</dbReference>
<evidence type="ECO:0000313" key="3">
    <source>
        <dbReference type="Proteomes" id="UP000319852"/>
    </source>
</evidence>
<reference evidence="2 3" key="1">
    <citation type="submission" date="2019-02" db="EMBL/GenBank/DDBJ databases">
        <title>Deep-cultivation of Planctomycetes and their phenomic and genomic characterization uncovers novel biology.</title>
        <authorList>
            <person name="Wiegand S."/>
            <person name="Jogler M."/>
            <person name="Boedeker C."/>
            <person name="Pinto D."/>
            <person name="Vollmers J."/>
            <person name="Rivas-Marin E."/>
            <person name="Kohn T."/>
            <person name="Peeters S.H."/>
            <person name="Heuer A."/>
            <person name="Rast P."/>
            <person name="Oberbeckmann S."/>
            <person name="Bunk B."/>
            <person name="Jeske O."/>
            <person name="Meyerdierks A."/>
            <person name="Storesund J.E."/>
            <person name="Kallscheuer N."/>
            <person name="Luecker S."/>
            <person name="Lage O.M."/>
            <person name="Pohl T."/>
            <person name="Merkel B.J."/>
            <person name="Hornburger P."/>
            <person name="Mueller R.-W."/>
            <person name="Bruemmer F."/>
            <person name="Labrenz M."/>
            <person name="Spormann A.M."/>
            <person name="Op den Camp H."/>
            <person name="Overmann J."/>
            <person name="Amann R."/>
            <person name="Jetten M.S.M."/>
            <person name="Mascher T."/>
            <person name="Medema M.H."/>
            <person name="Devos D.P."/>
            <person name="Kaster A.-K."/>
            <person name="Ovreas L."/>
            <person name="Rohde M."/>
            <person name="Galperin M.Y."/>
            <person name="Jogler C."/>
        </authorList>
    </citation>
    <scope>NUCLEOTIDE SEQUENCE [LARGE SCALE GENOMIC DNA]</scope>
    <source>
        <strain evidence="2 3">HG15A2</strain>
    </source>
</reference>
<dbReference type="AlphaFoldDB" id="A0A517MT31"/>
<evidence type="ECO:0000313" key="2">
    <source>
        <dbReference type="EMBL" id="QDS98043.1"/>
    </source>
</evidence>
<sequence length="161" mass="18701">MPPAPELTAREEPRYGYFAHWPEDGDAWLHPEDVELARTLIPSDRVFRRERAEDDEFDRLVYGDKAIRVKPALWNEVQGEGYEIGQWVEVLSRGMKNTPQTAVIREIHWDHKQRALRYQIRHNEDLVPNFYAAEDLRPVETTPEAAEPVVIEPSGEAEELA</sequence>
<dbReference type="RefSeq" id="WP_145058909.1">
    <property type="nucleotide sequence ID" value="NZ_CP036263.1"/>
</dbReference>
<dbReference type="InterPro" id="IPR053804">
    <property type="entry name" value="DUF6960"/>
</dbReference>
<dbReference type="Proteomes" id="UP000319852">
    <property type="component" value="Chromosome"/>
</dbReference>
<proteinExistence type="predicted"/>
<evidence type="ECO:0000256" key="1">
    <source>
        <dbReference type="SAM" id="MobiDB-lite"/>
    </source>
</evidence>
<gene>
    <name evidence="2" type="ORF">HG15A2_13130</name>
</gene>
<name>A0A517MT31_9BACT</name>
<organism evidence="2 3">
    <name type="scientific">Adhaeretor mobilis</name>
    <dbReference type="NCBI Taxonomy" id="1930276"/>
    <lineage>
        <taxon>Bacteria</taxon>
        <taxon>Pseudomonadati</taxon>
        <taxon>Planctomycetota</taxon>
        <taxon>Planctomycetia</taxon>
        <taxon>Pirellulales</taxon>
        <taxon>Lacipirellulaceae</taxon>
        <taxon>Adhaeretor</taxon>
    </lineage>
</organism>
<keyword evidence="3" id="KW-1185">Reference proteome</keyword>
<protein>
    <submittedName>
        <fullName evidence="2">Uncharacterized protein</fullName>
    </submittedName>
</protein>
<dbReference type="OrthoDB" id="285761at2"/>
<dbReference type="EMBL" id="CP036263">
    <property type="protein sequence ID" value="QDS98043.1"/>
    <property type="molecule type" value="Genomic_DNA"/>
</dbReference>
<dbReference type="KEGG" id="amob:HG15A2_13130"/>
<accession>A0A517MT31</accession>
<feature type="region of interest" description="Disordered" evidence="1">
    <location>
        <begin position="141"/>
        <end position="161"/>
    </location>
</feature>